<dbReference type="EMBL" id="JNBY01000050">
    <property type="protein sequence ID" value="KDN87038.1"/>
    <property type="molecule type" value="Genomic_DNA"/>
</dbReference>
<name>A0A066YZR6_9ACTN</name>
<evidence type="ECO:0000256" key="1">
    <source>
        <dbReference type="ARBA" id="ARBA00000966"/>
    </source>
</evidence>
<keyword evidence="5" id="KW-0732">Signal</keyword>
<dbReference type="GO" id="GO:0030247">
    <property type="term" value="F:polysaccharide binding"/>
    <property type="evidence" value="ECO:0007669"/>
    <property type="project" value="UniProtKB-UniRule"/>
</dbReference>
<dbReference type="RefSeq" id="WP_051652757.1">
    <property type="nucleotide sequence ID" value="NZ_KK853997.1"/>
</dbReference>
<protein>
    <submittedName>
        <fullName evidence="11">Putative mannan endo-1,4-beta-mannosidase 5</fullName>
        <ecNumber evidence="11">3.2.1.78</ecNumber>
    </submittedName>
</protein>
<dbReference type="GO" id="GO:0008810">
    <property type="term" value="F:cellulase activity"/>
    <property type="evidence" value="ECO:0007669"/>
    <property type="project" value="UniProtKB-EC"/>
</dbReference>
<evidence type="ECO:0000256" key="6">
    <source>
        <dbReference type="ARBA" id="ARBA00022801"/>
    </source>
</evidence>
<dbReference type="Pfam" id="PF26410">
    <property type="entry name" value="GH5_mannosidase"/>
    <property type="match status" value="1"/>
</dbReference>
<dbReference type="AlphaFoldDB" id="A0A066YZR6"/>
<dbReference type="Proteomes" id="UP000027178">
    <property type="component" value="Unassembled WGS sequence"/>
</dbReference>
<dbReference type="InterPro" id="IPR012291">
    <property type="entry name" value="CBM2_carb-bd_dom_sf"/>
</dbReference>
<comment type="subcellular location">
    <subcellularLocation>
        <location evidence="3">Secreted</location>
    </subcellularLocation>
</comment>
<evidence type="ECO:0000256" key="2">
    <source>
        <dbReference type="ARBA" id="ARBA00001678"/>
    </source>
</evidence>
<evidence type="ECO:0000256" key="8">
    <source>
        <dbReference type="ARBA" id="ARBA00023326"/>
    </source>
</evidence>
<evidence type="ECO:0000256" key="3">
    <source>
        <dbReference type="ARBA" id="ARBA00004613"/>
    </source>
</evidence>
<dbReference type="PANTHER" id="PTHR31451">
    <property type="match status" value="1"/>
</dbReference>
<keyword evidence="6 11" id="KW-0378">Hydrolase</keyword>
<evidence type="ECO:0000256" key="4">
    <source>
        <dbReference type="ARBA" id="ARBA00022525"/>
    </source>
</evidence>
<evidence type="ECO:0000313" key="11">
    <source>
        <dbReference type="EMBL" id="KDN87038.1"/>
    </source>
</evidence>
<dbReference type="Pfam" id="PF00553">
    <property type="entry name" value="CBM_2"/>
    <property type="match status" value="1"/>
</dbReference>
<sequence>MHHGLRPRPPVRRGARAGRLAPLAFLLAAVLAVTGLAVGRAGTAQADTADAFATRCGIHFCLNGKEYYFAGANTYDVFTYGGSYGDTETQFMDKARIDAQFAHLQADKIDVLRLWMFSHEDWHGFEKSKGVYDEQEFSEFDYIIQSAKAHNVRLVPVFENYWEAYGGIDTRLQWEGLTGGQPGRAAFFDKTRCPGCFTSYKNYLNYALNRVNHYSGVKYKDDPTIFAWDLMNEPRYQDQSAAENLNGTTLRAWVDEMGAYVKSIDSKHLLGAGLEGHGSAYGFGGNEGNPFVYVQQSPYLDYTSAHPYPTESWANLSVDQTKTLIRAWISDSHDKVGKPFFLGEFNVNGVDRSAWWSQLYPDFEAAGGDGSAFWWYEDSNVDGKFGVQSGAAELSVFRAHSDRMRAKSGLGGGTSSPGPSASASPSPSSSPSSSPSGSPSPSASSPAPNGSCAVHYGLADWGSGFNGDVTIKNTGSSAVNGWKLVFSFPGAQQVTNMWNAVGTQSGKQVTASNPSGYNTVIPAGGSVAFGFSGSSTAGTNGVPAAFTLNGSACTTY</sequence>
<comment type="caution">
    <text evidence="11">The sequence shown here is derived from an EMBL/GenBank/DDBJ whole genome shotgun (WGS) entry which is preliminary data.</text>
</comment>
<dbReference type="HOGENOM" id="CLU_031603_4_0_11"/>
<dbReference type="eggNOG" id="COG3934">
    <property type="taxonomic scope" value="Bacteria"/>
</dbReference>
<reference evidence="11 12" key="1">
    <citation type="submission" date="2014-05" db="EMBL/GenBank/DDBJ databases">
        <title>Draft Genome Sequence of Kitasatospora cheerisanensis KCTC 2395.</title>
        <authorList>
            <person name="Nam D.H."/>
        </authorList>
    </citation>
    <scope>NUCLEOTIDE SEQUENCE [LARGE SCALE GENOMIC DNA]</scope>
    <source>
        <strain evidence="11 12">KCTC 2395</strain>
    </source>
</reference>
<dbReference type="PROSITE" id="PS51173">
    <property type="entry name" value="CBM2"/>
    <property type="match status" value="1"/>
</dbReference>
<dbReference type="GO" id="GO:0030245">
    <property type="term" value="P:cellulose catabolic process"/>
    <property type="evidence" value="ECO:0007669"/>
    <property type="project" value="UniProtKB-KW"/>
</dbReference>
<dbReference type="InterPro" id="IPR001919">
    <property type="entry name" value="CBD2"/>
</dbReference>
<dbReference type="EC" id="3.2.1.78" evidence="11"/>
<keyword evidence="12" id="KW-1185">Reference proteome</keyword>
<feature type="region of interest" description="Disordered" evidence="9">
    <location>
        <begin position="406"/>
        <end position="449"/>
    </location>
</feature>
<dbReference type="GO" id="GO:0005576">
    <property type="term" value="C:extracellular region"/>
    <property type="evidence" value="ECO:0007669"/>
    <property type="project" value="UniProtKB-SubCell"/>
</dbReference>
<dbReference type="SUPFAM" id="SSF49384">
    <property type="entry name" value="Carbohydrate-binding domain"/>
    <property type="match status" value="1"/>
</dbReference>
<evidence type="ECO:0000256" key="9">
    <source>
        <dbReference type="SAM" id="MobiDB-lite"/>
    </source>
</evidence>
<dbReference type="SUPFAM" id="SSF51445">
    <property type="entry name" value="(Trans)glycosidases"/>
    <property type="match status" value="1"/>
</dbReference>
<evidence type="ECO:0000256" key="5">
    <source>
        <dbReference type="ARBA" id="ARBA00022729"/>
    </source>
</evidence>
<organism evidence="11 12">
    <name type="scientific">Kitasatospora cheerisanensis KCTC 2395</name>
    <dbReference type="NCBI Taxonomy" id="1348663"/>
    <lineage>
        <taxon>Bacteria</taxon>
        <taxon>Bacillati</taxon>
        <taxon>Actinomycetota</taxon>
        <taxon>Actinomycetes</taxon>
        <taxon>Kitasatosporales</taxon>
        <taxon>Streptomycetaceae</taxon>
        <taxon>Kitasatospora</taxon>
    </lineage>
</organism>
<evidence type="ECO:0000256" key="7">
    <source>
        <dbReference type="ARBA" id="ARBA00023295"/>
    </source>
</evidence>
<feature type="compositionally biased region" description="Low complexity" evidence="9">
    <location>
        <begin position="416"/>
        <end position="449"/>
    </location>
</feature>
<dbReference type="Gene3D" id="3.20.20.80">
    <property type="entry name" value="Glycosidases"/>
    <property type="match status" value="1"/>
</dbReference>
<dbReference type="PANTHER" id="PTHR31451:SF39">
    <property type="entry name" value="MANNAN ENDO-1,4-BETA-MANNOSIDASE 1"/>
    <property type="match status" value="1"/>
</dbReference>
<dbReference type="GO" id="GO:0016985">
    <property type="term" value="F:mannan endo-1,4-beta-mannosidase activity"/>
    <property type="evidence" value="ECO:0007669"/>
    <property type="project" value="TreeGrafter"/>
</dbReference>
<dbReference type="InterPro" id="IPR017853">
    <property type="entry name" value="GH"/>
</dbReference>
<gene>
    <name evidence="11" type="ORF">KCH_11230</name>
</gene>
<dbReference type="InterPro" id="IPR001547">
    <property type="entry name" value="Glyco_hydro_5"/>
</dbReference>
<evidence type="ECO:0000313" key="12">
    <source>
        <dbReference type="Proteomes" id="UP000027178"/>
    </source>
</evidence>
<comment type="catalytic activity">
    <reaction evidence="2">
        <text>Random hydrolysis of (1-&gt;4)-beta-D-mannosidic linkages in mannans, galactomannans and glucomannans.</text>
        <dbReference type="EC" id="3.2.1.78"/>
    </reaction>
</comment>
<dbReference type="Gene3D" id="2.60.40.290">
    <property type="match status" value="1"/>
</dbReference>
<dbReference type="eggNOG" id="COG5297">
    <property type="taxonomic scope" value="Bacteria"/>
</dbReference>
<dbReference type="PATRIC" id="fig|1348663.4.peg.1070"/>
<dbReference type="InterPro" id="IPR008965">
    <property type="entry name" value="CBM2/CBM3_carb-bd_dom_sf"/>
</dbReference>
<feature type="domain" description="CBM2" evidence="10">
    <location>
        <begin position="445"/>
        <end position="556"/>
    </location>
</feature>
<evidence type="ECO:0000259" key="10">
    <source>
        <dbReference type="PROSITE" id="PS51173"/>
    </source>
</evidence>
<comment type="catalytic activity">
    <reaction evidence="1">
        <text>Endohydrolysis of (1-&gt;4)-beta-D-glucosidic linkages in cellulose, lichenin and cereal beta-D-glucans.</text>
        <dbReference type="EC" id="3.2.1.4"/>
    </reaction>
</comment>
<accession>A0A066YZR6</accession>
<keyword evidence="8" id="KW-0119">Carbohydrate metabolism</keyword>
<keyword evidence="8" id="KW-0624">Polysaccharide degradation</keyword>
<keyword evidence="7 11" id="KW-0326">Glycosidase</keyword>
<proteinExistence type="predicted"/>
<dbReference type="InterPro" id="IPR045053">
    <property type="entry name" value="MAN-like"/>
</dbReference>
<keyword evidence="4" id="KW-0964">Secreted</keyword>
<dbReference type="SMART" id="SM00637">
    <property type="entry name" value="CBD_II"/>
    <property type="match status" value="1"/>
</dbReference>
<dbReference type="OrthoDB" id="3310285at2"/>